<feature type="compositionally biased region" description="Polar residues" evidence="1">
    <location>
        <begin position="76"/>
        <end position="100"/>
    </location>
</feature>
<name>A0A2K1QHM9_9PEZI</name>
<accession>A0A2K1QHM9</accession>
<proteinExistence type="predicted"/>
<feature type="compositionally biased region" description="Basic and acidic residues" evidence="1">
    <location>
        <begin position="12"/>
        <end position="21"/>
    </location>
</feature>
<feature type="region of interest" description="Disordered" evidence="1">
    <location>
        <begin position="76"/>
        <end position="172"/>
    </location>
</feature>
<organism evidence="2 3">
    <name type="scientific">Sphaceloma murrayae</name>
    <dbReference type="NCBI Taxonomy" id="2082308"/>
    <lineage>
        <taxon>Eukaryota</taxon>
        <taxon>Fungi</taxon>
        <taxon>Dikarya</taxon>
        <taxon>Ascomycota</taxon>
        <taxon>Pezizomycotina</taxon>
        <taxon>Dothideomycetes</taxon>
        <taxon>Dothideomycetidae</taxon>
        <taxon>Myriangiales</taxon>
        <taxon>Elsinoaceae</taxon>
        <taxon>Sphaceloma</taxon>
    </lineage>
</organism>
<evidence type="ECO:0000313" key="2">
    <source>
        <dbReference type="EMBL" id="PNS14410.1"/>
    </source>
</evidence>
<comment type="caution">
    <text evidence="2">The sequence shown here is derived from an EMBL/GenBank/DDBJ whole genome shotgun (WGS) entry which is preliminary data.</text>
</comment>
<dbReference type="AlphaFoldDB" id="A0A2K1QHM9"/>
<dbReference type="EMBL" id="NKHZ01000086">
    <property type="protein sequence ID" value="PNS14410.1"/>
    <property type="molecule type" value="Genomic_DNA"/>
</dbReference>
<dbReference type="InParanoid" id="A0A2K1QHM9"/>
<dbReference type="OrthoDB" id="4521980at2759"/>
<reference evidence="2 3" key="1">
    <citation type="submission" date="2017-06" db="EMBL/GenBank/DDBJ databases">
        <title>Draft genome sequence of a variant of Elsinoe murrayae.</title>
        <authorList>
            <person name="Cheng Q."/>
        </authorList>
    </citation>
    <scope>NUCLEOTIDE SEQUENCE [LARGE SCALE GENOMIC DNA]</scope>
    <source>
        <strain evidence="2 3">CQ-2017a</strain>
    </source>
</reference>
<dbReference type="Proteomes" id="UP000243797">
    <property type="component" value="Unassembled WGS sequence"/>
</dbReference>
<feature type="compositionally biased region" description="Polar residues" evidence="1">
    <location>
        <begin position="161"/>
        <end position="170"/>
    </location>
</feature>
<evidence type="ECO:0000256" key="1">
    <source>
        <dbReference type="SAM" id="MobiDB-lite"/>
    </source>
</evidence>
<gene>
    <name evidence="2" type="ORF">CAC42_3696</name>
</gene>
<keyword evidence="3" id="KW-1185">Reference proteome</keyword>
<sequence>MSMSQDLVDNDEQAKSDEARMVDPATVEWGVAISDDDVAKLMVPLKAPTLDHRWNTLISQMDPRGISVTRIRRKTQLQTSGSLPDPASNSASAGTPGSNQPPTRIPKPPTLPASDSASRKAPGSMADQTKVGSFDEDVPGTIPDPGATQALRPSRIPKPFTPSTLGNQQPAAGVPALNEDVSAQCLLTTCLERKEYLDNLQTKRAHS</sequence>
<feature type="region of interest" description="Disordered" evidence="1">
    <location>
        <begin position="1"/>
        <end position="24"/>
    </location>
</feature>
<protein>
    <submittedName>
        <fullName evidence="2">Uncharacterized protein</fullName>
    </submittedName>
</protein>
<evidence type="ECO:0000313" key="3">
    <source>
        <dbReference type="Proteomes" id="UP000243797"/>
    </source>
</evidence>